<name>A0ABT6HNZ5_9ACTN</name>
<evidence type="ECO:0000313" key="2">
    <source>
        <dbReference type="EMBL" id="MDH2390432.1"/>
    </source>
</evidence>
<sequence length="228" mass="25232">MRTEELIGLLRAPDQSGQGRVEQTAYGGPNIERLAALDAHASSLRSYSLLTVPGLLQDPEYGMHVIRAALPRLPDHELRRRVLMKSARAVSFLERARRGEVRAAFVLGEQSLAHAPGLDAVEAHRKQLRRLLAMTDIHSLSVQILPFHTVPPQFASQFSLWAFAKEPDREAELARKAVGYCESIMGGSYSTRLDDMATMHSTFADLVSLAWPPSRSRSHIAELLGEAT</sequence>
<feature type="domain" description="DUF5753" evidence="1">
    <location>
        <begin position="32"/>
        <end position="222"/>
    </location>
</feature>
<dbReference type="EMBL" id="JARWBG010000018">
    <property type="protein sequence ID" value="MDH2390432.1"/>
    <property type="molecule type" value="Genomic_DNA"/>
</dbReference>
<reference evidence="2 3" key="1">
    <citation type="submission" date="2023-04" db="EMBL/GenBank/DDBJ databases">
        <title>Streptomyces chengmaiensis sp. nov. isolated from the stem of mangrove plant in Hainan.</title>
        <authorList>
            <person name="Huang X."/>
            <person name="Zhou S."/>
            <person name="Chu X."/>
            <person name="Xie Y."/>
            <person name="Lin Y."/>
        </authorList>
    </citation>
    <scope>NUCLEOTIDE SEQUENCE [LARGE SCALE GENOMIC DNA]</scope>
    <source>
        <strain evidence="2 3">HNM0663</strain>
    </source>
</reference>
<protein>
    <submittedName>
        <fullName evidence="2">DUF5753 domain-containing protein</fullName>
    </submittedName>
</protein>
<dbReference type="Pfam" id="PF19054">
    <property type="entry name" value="DUF5753"/>
    <property type="match status" value="1"/>
</dbReference>
<dbReference type="InterPro" id="IPR043917">
    <property type="entry name" value="DUF5753"/>
</dbReference>
<keyword evidence="3" id="KW-1185">Reference proteome</keyword>
<gene>
    <name evidence="2" type="ORF">QCN29_16840</name>
</gene>
<evidence type="ECO:0000313" key="3">
    <source>
        <dbReference type="Proteomes" id="UP001223144"/>
    </source>
</evidence>
<dbReference type="RefSeq" id="WP_279928949.1">
    <property type="nucleotide sequence ID" value="NZ_JARWBG010000018.1"/>
</dbReference>
<proteinExistence type="predicted"/>
<organism evidence="2 3">
    <name type="scientific">Streptomyces chengmaiensis</name>
    <dbReference type="NCBI Taxonomy" id="3040919"/>
    <lineage>
        <taxon>Bacteria</taxon>
        <taxon>Bacillati</taxon>
        <taxon>Actinomycetota</taxon>
        <taxon>Actinomycetes</taxon>
        <taxon>Kitasatosporales</taxon>
        <taxon>Streptomycetaceae</taxon>
        <taxon>Streptomyces</taxon>
    </lineage>
</organism>
<comment type="caution">
    <text evidence="2">The sequence shown here is derived from an EMBL/GenBank/DDBJ whole genome shotgun (WGS) entry which is preliminary data.</text>
</comment>
<accession>A0ABT6HNZ5</accession>
<dbReference type="Proteomes" id="UP001223144">
    <property type="component" value="Unassembled WGS sequence"/>
</dbReference>
<evidence type="ECO:0000259" key="1">
    <source>
        <dbReference type="Pfam" id="PF19054"/>
    </source>
</evidence>